<evidence type="ECO:0000259" key="1">
    <source>
        <dbReference type="Pfam" id="PF00582"/>
    </source>
</evidence>
<accession>A0A9D6UY76</accession>
<gene>
    <name evidence="2" type="ORF">HY912_03825</name>
</gene>
<sequence length="156" mass="17079">MGKRVLVAVDLHSAPEASITYGIELAARIKAPLSLIAISSSRPQGKSAARLSSSKNIDTVEDKWMDRAAAESQQKAVNLEIFVASGRFLDELIRFVRSQPTIHFIVMAAKDGSKFTSALGRLREEFDGEILLVEKAGKVTRVSDLYVQSSLWENSA</sequence>
<organism evidence="2 3">
    <name type="scientific">Desulfomonile tiedjei</name>
    <dbReference type="NCBI Taxonomy" id="2358"/>
    <lineage>
        <taxon>Bacteria</taxon>
        <taxon>Pseudomonadati</taxon>
        <taxon>Thermodesulfobacteriota</taxon>
        <taxon>Desulfomonilia</taxon>
        <taxon>Desulfomonilales</taxon>
        <taxon>Desulfomonilaceae</taxon>
        <taxon>Desulfomonile</taxon>
    </lineage>
</organism>
<dbReference type="InterPro" id="IPR014729">
    <property type="entry name" value="Rossmann-like_a/b/a_fold"/>
</dbReference>
<dbReference type="EMBL" id="JACRDE010000115">
    <property type="protein sequence ID" value="MBI5248600.1"/>
    <property type="molecule type" value="Genomic_DNA"/>
</dbReference>
<protein>
    <submittedName>
        <fullName evidence="2">Universal stress protein</fullName>
    </submittedName>
</protein>
<dbReference type="Gene3D" id="3.40.50.620">
    <property type="entry name" value="HUPs"/>
    <property type="match status" value="1"/>
</dbReference>
<name>A0A9D6UY76_9BACT</name>
<reference evidence="2" key="1">
    <citation type="submission" date="2020-07" db="EMBL/GenBank/DDBJ databases">
        <title>Huge and variable diversity of episymbiotic CPR bacteria and DPANN archaea in groundwater ecosystems.</title>
        <authorList>
            <person name="He C.Y."/>
            <person name="Keren R."/>
            <person name="Whittaker M."/>
            <person name="Farag I.F."/>
            <person name="Doudna J."/>
            <person name="Cate J.H.D."/>
            <person name="Banfield J.F."/>
        </authorList>
    </citation>
    <scope>NUCLEOTIDE SEQUENCE</scope>
    <source>
        <strain evidence="2">NC_groundwater_1664_Pr3_B-0.1um_52_9</strain>
    </source>
</reference>
<dbReference type="Proteomes" id="UP000807825">
    <property type="component" value="Unassembled WGS sequence"/>
</dbReference>
<dbReference type="InterPro" id="IPR006016">
    <property type="entry name" value="UspA"/>
</dbReference>
<evidence type="ECO:0000313" key="3">
    <source>
        <dbReference type="Proteomes" id="UP000807825"/>
    </source>
</evidence>
<proteinExistence type="predicted"/>
<dbReference type="Pfam" id="PF00582">
    <property type="entry name" value="Usp"/>
    <property type="match status" value="1"/>
</dbReference>
<evidence type="ECO:0000313" key="2">
    <source>
        <dbReference type="EMBL" id="MBI5248600.1"/>
    </source>
</evidence>
<feature type="domain" description="UspA" evidence="1">
    <location>
        <begin position="3"/>
        <end position="110"/>
    </location>
</feature>
<comment type="caution">
    <text evidence="2">The sequence shown here is derived from an EMBL/GenBank/DDBJ whole genome shotgun (WGS) entry which is preliminary data.</text>
</comment>
<dbReference type="SUPFAM" id="SSF52402">
    <property type="entry name" value="Adenine nucleotide alpha hydrolases-like"/>
    <property type="match status" value="1"/>
</dbReference>
<dbReference type="CDD" id="cd00293">
    <property type="entry name" value="USP-like"/>
    <property type="match status" value="1"/>
</dbReference>
<dbReference type="AlphaFoldDB" id="A0A9D6UY76"/>